<organism evidence="1 2">
    <name type="scientific">Aurantiacibacter zhengii</name>
    <dbReference type="NCBI Taxonomy" id="2307003"/>
    <lineage>
        <taxon>Bacteria</taxon>
        <taxon>Pseudomonadati</taxon>
        <taxon>Pseudomonadota</taxon>
        <taxon>Alphaproteobacteria</taxon>
        <taxon>Sphingomonadales</taxon>
        <taxon>Erythrobacteraceae</taxon>
        <taxon>Aurantiacibacter</taxon>
    </lineage>
</organism>
<keyword evidence="2" id="KW-1185">Reference proteome</keyword>
<sequence>MKPIDGLYIVSVMAISSSSTGARVPVHPRERAALGLPDDCDVVIEEVNVFQWSGPDIVPQSDGSLMRANPASKKLTAAIGTAMVGRTPTIVFRAP</sequence>
<evidence type="ECO:0000313" key="2">
    <source>
        <dbReference type="Proteomes" id="UP000286576"/>
    </source>
</evidence>
<dbReference type="Proteomes" id="UP000286576">
    <property type="component" value="Unassembled WGS sequence"/>
</dbReference>
<name>A0A418NQ16_9SPHN</name>
<protein>
    <submittedName>
        <fullName evidence="1">Uncharacterized protein</fullName>
    </submittedName>
</protein>
<comment type="caution">
    <text evidence="1">The sequence shown here is derived from an EMBL/GenBank/DDBJ whole genome shotgun (WGS) entry which is preliminary data.</text>
</comment>
<proteinExistence type="predicted"/>
<dbReference type="AlphaFoldDB" id="A0A418NQ16"/>
<dbReference type="EMBL" id="QXFL01000007">
    <property type="protein sequence ID" value="RIV84241.1"/>
    <property type="molecule type" value="Genomic_DNA"/>
</dbReference>
<dbReference type="OrthoDB" id="7432864at2"/>
<dbReference type="RefSeq" id="WP_119587694.1">
    <property type="nucleotide sequence ID" value="NZ_CAWODQ010000027.1"/>
</dbReference>
<reference evidence="1 2" key="1">
    <citation type="submission" date="2018-08" db="EMBL/GenBank/DDBJ databases">
        <title>Erythrobacter zhengii sp.nov., a bacterium isolated from deep-sea sediment.</title>
        <authorList>
            <person name="Fang C."/>
            <person name="Wu Y.-H."/>
            <person name="Sun C."/>
            <person name="Wang H."/>
            <person name="Cheng H."/>
            <person name="Meng F.-X."/>
            <person name="Wang C.-S."/>
            <person name="Xu X.-W."/>
        </authorList>
    </citation>
    <scope>NUCLEOTIDE SEQUENCE [LARGE SCALE GENOMIC DNA]</scope>
    <source>
        <strain evidence="1 2">V18</strain>
    </source>
</reference>
<accession>A0A418NQ16</accession>
<evidence type="ECO:0000313" key="1">
    <source>
        <dbReference type="EMBL" id="RIV84241.1"/>
    </source>
</evidence>
<gene>
    <name evidence="1" type="ORF">D2V07_14625</name>
</gene>